<dbReference type="PRINTS" id="PR00368">
    <property type="entry name" value="FADPNR"/>
</dbReference>
<dbReference type="Gene3D" id="3.50.50.60">
    <property type="entry name" value="FAD/NAD(P)-binding domain"/>
    <property type="match status" value="2"/>
</dbReference>
<keyword evidence="4" id="KW-0285">Flavoprotein</keyword>
<evidence type="ECO:0000256" key="6">
    <source>
        <dbReference type="ARBA" id="ARBA00023002"/>
    </source>
</evidence>
<evidence type="ECO:0000313" key="16">
    <source>
        <dbReference type="Proteomes" id="UP000030451"/>
    </source>
</evidence>
<evidence type="ECO:0000259" key="13">
    <source>
        <dbReference type="Pfam" id="PF07992"/>
    </source>
</evidence>
<dbReference type="InterPro" id="IPR036188">
    <property type="entry name" value="FAD/NAD-bd_sf"/>
</dbReference>
<evidence type="ECO:0000259" key="14">
    <source>
        <dbReference type="Pfam" id="PF13192"/>
    </source>
</evidence>
<feature type="binding site" evidence="11">
    <location>
        <begin position="358"/>
        <end position="372"/>
    </location>
    <ligand>
        <name>NAD(+)</name>
        <dbReference type="ChEBI" id="CHEBI:57540"/>
    </ligand>
</feature>
<dbReference type="CDD" id="cd02974">
    <property type="entry name" value="AhpF_NTD_N"/>
    <property type="match status" value="1"/>
</dbReference>
<evidence type="ECO:0000256" key="1">
    <source>
        <dbReference type="ARBA" id="ARBA00009333"/>
    </source>
</evidence>
<evidence type="ECO:0000256" key="4">
    <source>
        <dbReference type="ARBA" id="ARBA00022630"/>
    </source>
</evidence>
<dbReference type="PANTHER" id="PTHR48105">
    <property type="entry name" value="THIOREDOXIN REDUCTASE 1-RELATED-RELATED"/>
    <property type="match status" value="1"/>
</dbReference>
<dbReference type="InterPro" id="IPR044142">
    <property type="entry name" value="AhpF_NTD_N"/>
</dbReference>
<dbReference type="GO" id="GO:0102039">
    <property type="term" value="F:NADH-dependent peroxiredoxin activity"/>
    <property type="evidence" value="ECO:0007669"/>
    <property type="project" value="InterPro"/>
</dbReference>
<feature type="binding site" evidence="11">
    <location>
        <begin position="214"/>
        <end position="229"/>
    </location>
    <ligand>
        <name>FAD</name>
        <dbReference type="ChEBI" id="CHEBI:57692"/>
    </ligand>
</feature>
<comment type="cofactor">
    <cofactor evidence="11">
        <name>FAD</name>
        <dbReference type="ChEBI" id="CHEBI:57692"/>
    </cofactor>
    <text evidence="11">Binds 1 FAD per subunit.</text>
</comment>
<evidence type="ECO:0000256" key="11">
    <source>
        <dbReference type="PIRSR" id="PIRSR000238-1"/>
    </source>
</evidence>
<dbReference type="GO" id="GO:0050660">
    <property type="term" value="F:flavin adenine dinucleotide binding"/>
    <property type="evidence" value="ECO:0007669"/>
    <property type="project" value="InterPro"/>
</dbReference>
<dbReference type="GO" id="GO:0005829">
    <property type="term" value="C:cytosol"/>
    <property type="evidence" value="ECO:0007669"/>
    <property type="project" value="UniProtKB-ARBA"/>
</dbReference>
<name>A0A0A5HZX9_PHOS4</name>
<dbReference type="Pfam" id="PF13192">
    <property type="entry name" value="Thioredoxin_3"/>
    <property type="match status" value="1"/>
</dbReference>
<dbReference type="PROSITE" id="PS00573">
    <property type="entry name" value="PYRIDINE_REDOX_2"/>
    <property type="match status" value="1"/>
</dbReference>
<keyword evidence="7 11" id="KW-0520">NAD</keyword>
<dbReference type="RefSeq" id="WP_038187781.1">
    <property type="nucleotide sequence ID" value="NZ_JRWP01000004.1"/>
</dbReference>
<dbReference type="Gene3D" id="3.40.30.80">
    <property type="match status" value="1"/>
</dbReference>
<dbReference type="InterPro" id="IPR023753">
    <property type="entry name" value="FAD/NAD-binding_dom"/>
</dbReference>
<dbReference type="PIRSF" id="PIRSF000238">
    <property type="entry name" value="AhpF"/>
    <property type="match status" value="1"/>
</dbReference>
<feature type="domain" description="FAD/NAD(P)-binding" evidence="13">
    <location>
        <begin position="213"/>
        <end position="506"/>
    </location>
</feature>
<dbReference type="SUPFAM" id="SSF51905">
    <property type="entry name" value="FAD/NAD(P)-binding domain"/>
    <property type="match status" value="1"/>
</dbReference>
<evidence type="ECO:0000256" key="10">
    <source>
        <dbReference type="ARBA" id="ARBA00024806"/>
    </source>
</evidence>
<dbReference type="OrthoDB" id="9806179at2"/>
<dbReference type="AlphaFoldDB" id="A0A0A5HZX9"/>
<dbReference type="InterPro" id="IPR050097">
    <property type="entry name" value="Ferredoxin-NADP_redctase_2"/>
</dbReference>
<evidence type="ECO:0000256" key="12">
    <source>
        <dbReference type="PIRSR" id="PIRSR000238-2"/>
    </source>
</evidence>
<evidence type="ECO:0000313" key="15">
    <source>
        <dbReference type="EMBL" id="KGY09860.1"/>
    </source>
</evidence>
<keyword evidence="6" id="KW-0560">Oxidoreductase</keyword>
<dbReference type="InterPro" id="IPR008255">
    <property type="entry name" value="Pyr_nucl-diS_OxRdtase_2_AS"/>
</dbReference>
<dbReference type="SUPFAM" id="SSF52833">
    <property type="entry name" value="Thioredoxin-like"/>
    <property type="match status" value="2"/>
</dbReference>
<evidence type="ECO:0000256" key="9">
    <source>
        <dbReference type="ARBA" id="ARBA00023284"/>
    </source>
</evidence>
<dbReference type="EMBL" id="JRWP01000004">
    <property type="protein sequence ID" value="KGY09860.1"/>
    <property type="molecule type" value="Genomic_DNA"/>
</dbReference>
<dbReference type="InterPro" id="IPR012081">
    <property type="entry name" value="Alkyl_hydroperoxide_Rdtase_suF"/>
</dbReference>
<dbReference type="GO" id="GO:0016668">
    <property type="term" value="F:oxidoreductase activity, acting on a sulfur group of donors, NAD(P) as acceptor"/>
    <property type="evidence" value="ECO:0007669"/>
    <property type="project" value="UniProtKB-ARBA"/>
</dbReference>
<gene>
    <name evidence="15" type="ORF">NM06_02780</name>
</gene>
<dbReference type="STRING" id="379097.SE23_07730"/>
<dbReference type="PROSITE" id="PS51354">
    <property type="entry name" value="GLUTAREDOXIN_2"/>
    <property type="match status" value="1"/>
</dbReference>
<reference evidence="15 16" key="1">
    <citation type="submission" date="2014-10" db="EMBL/GenBank/DDBJ databases">
        <title>Genome sequencing of Vibrio sinaloensis T08.</title>
        <authorList>
            <person name="Chan K.-G."/>
            <person name="Mohamad N.I."/>
        </authorList>
    </citation>
    <scope>NUCLEOTIDE SEQUENCE [LARGE SCALE GENOMIC DNA]</scope>
    <source>
        <strain evidence="15 16">T08</strain>
    </source>
</reference>
<dbReference type="InterPro" id="IPR044141">
    <property type="entry name" value="AhpF_NTD_C"/>
</dbReference>
<dbReference type="Pfam" id="PF07992">
    <property type="entry name" value="Pyr_redox_2"/>
    <property type="match status" value="1"/>
</dbReference>
<evidence type="ECO:0000256" key="7">
    <source>
        <dbReference type="ARBA" id="ARBA00023027"/>
    </source>
</evidence>
<evidence type="ECO:0000256" key="2">
    <source>
        <dbReference type="ARBA" id="ARBA00011738"/>
    </source>
</evidence>
<dbReference type="FunFam" id="3.50.50.60:FF:000007">
    <property type="entry name" value="Alkyl hydroperoxide reductase, F subunit"/>
    <property type="match status" value="1"/>
</dbReference>
<keyword evidence="11" id="KW-0521">NADP</keyword>
<dbReference type="InterPro" id="IPR036249">
    <property type="entry name" value="Thioredoxin-like_sf"/>
</dbReference>
<comment type="similarity">
    <text evidence="1">Belongs to the class-II pyridine nucleotide-disulfide oxidoreductase family.</text>
</comment>
<comment type="subunit">
    <text evidence="2">Homodimer.</text>
</comment>
<dbReference type="CDD" id="cd03026">
    <property type="entry name" value="AhpF_NTD_C"/>
    <property type="match status" value="1"/>
</dbReference>
<dbReference type="PRINTS" id="PR00469">
    <property type="entry name" value="PNDRDTASEII"/>
</dbReference>
<keyword evidence="9 12" id="KW-0676">Redox-active center</keyword>
<evidence type="ECO:0000256" key="3">
    <source>
        <dbReference type="ARBA" id="ARBA00020059"/>
    </source>
</evidence>
<dbReference type="NCBIfam" id="TIGR03140">
    <property type="entry name" value="AhpF"/>
    <property type="match status" value="1"/>
</dbReference>
<feature type="disulfide bond" description="Redox-active" evidence="12">
    <location>
        <begin position="346"/>
        <end position="349"/>
    </location>
</feature>
<dbReference type="GO" id="GO:0051287">
    <property type="term" value="F:NAD binding"/>
    <property type="evidence" value="ECO:0007669"/>
    <property type="project" value="InterPro"/>
</dbReference>
<keyword evidence="8 12" id="KW-1015">Disulfide bond</keyword>
<dbReference type="InterPro" id="IPR012336">
    <property type="entry name" value="Thioredoxin-like_fold"/>
</dbReference>
<proteinExistence type="inferred from homology"/>
<comment type="caution">
    <text evidence="15">The sequence shown here is derived from an EMBL/GenBank/DDBJ whole genome shotgun (WGS) entry which is preliminary data.</text>
</comment>
<comment type="function">
    <text evidence="10">Serves to protect the cell against DNA damage by alkyl hydroperoxides. It can use either NADH or NADPH as electron donor for direct reduction of redox dyes or of alkyl hydroperoxides when combined with the AhpC protein.</text>
</comment>
<sequence length="522" mass="56103">MLDQAIQQQLKQYLANVKQEVRLVVSLDESKASNDILSLANQIAEMSNLITVERDDNASARKPVMAVTNPAKGTSLRFAGLPMGHEFTSLVLALLHSGGHPIKLEPEVIEQIAALDKDLDVEIFISLSCQNCPDVVQAFNMMAAINPKVKATMIDGGLFQDEVKKRDIMAVPSVFVNGELFGQGRMSLTEILNKVDDGASEKAARALSEKDPYDVLVVGGGPGGSAAALYAARKGIRTGVVAKRFGGQVMDTMAIENFLSVKRTEGPKLATDLAEHLKEYDVDVVTEQQAEKLMGAAHTEDGLIHIQLESGATLKSKSVILSPGARWREMNVPGEQEYRNKGVAYCPHCDGPLFKGKKTAVIGGGNSGIEAAIDLAGIVEHVTVLEFADVLRADQVLIDKANSLPNVDIITMAQTTEVVGDGTRVTSLKYKDRNTDEIKEIELSGIFVQIGLVPNTEWLKDSEVALSERGEIEVGSRGETSLEGVFAAGDATTVPYKQIIIAMGEGAKASLGAFDYLIRQQG</sequence>
<dbReference type="GO" id="GO:0032991">
    <property type="term" value="C:protein-containing complex"/>
    <property type="evidence" value="ECO:0007669"/>
    <property type="project" value="UniProtKB-ARBA"/>
</dbReference>
<feature type="binding site" evidence="11">
    <location>
        <begin position="480"/>
        <end position="490"/>
    </location>
    <ligand>
        <name>FAD</name>
        <dbReference type="ChEBI" id="CHEBI:57692"/>
    </ligand>
</feature>
<dbReference type="Proteomes" id="UP000030451">
    <property type="component" value="Unassembled WGS sequence"/>
</dbReference>
<accession>A0A0A5HZX9</accession>
<organism evidence="15 16">
    <name type="scientific">Photobacterium sp. (strain ATCC 43367)</name>
    <dbReference type="NCBI Taxonomy" id="379097"/>
    <lineage>
        <taxon>Bacteria</taxon>
        <taxon>Pseudomonadati</taxon>
        <taxon>Pseudomonadota</taxon>
        <taxon>Gammaproteobacteria</taxon>
        <taxon>Vibrionales</taxon>
        <taxon>Vibrionaceae</taxon>
        <taxon>Vibrio</taxon>
        <taxon>Vibrio oreintalis group</taxon>
    </lineage>
</organism>
<dbReference type="GO" id="GO:0000302">
    <property type="term" value="P:response to reactive oxygen species"/>
    <property type="evidence" value="ECO:0007669"/>
    <property type="project" value="InterPro"/>
</dbReference>
<feature type="domain" description="Thioredoxin-like fold" evidence="14">
    <location>
        <begin position="120"/>
        <end position="195"/>
    </location>
</feature>
<keyword evidence="5 11" id="KW-0274">FAD</keyword>
<protein>
    <recommendedName>
        <fullName evidence="3">Alkyl hydroperoxide reductase subunit F</fullName>
    </recommendedName>
</protein>
<evidence type="ECO:0000256" key="5">
    <source>
        <dbReference type="ARBA" id="ARBA00022827"/>
    </source>
</evidence>
<evidence type="ECO:0000256" key="8">
    <source>
        <dbReference type="ARBA" id="ARBA00023157"/>
    </source>
</evidence>